<dbReference type="Gene3D" id="2.160.10.10">
    <property type="entry name" value="Hexapeptide repeat proteins"/>
    <property type="match status" value="1"/>
</dbReference>
<evidence type="ECO:0000313" key="1">
    <source>
        <dbReference type="EMBL" id="QRG08857.1"/>
    </source>
</evidence>
<protein>
    <submittedName>
        <fullName evidence="1">Gamma carbonic anhydrase family protein</fullName>
    </submittedName>
</protein>
<sequence length="176" mass="18708">MPIYSIDGIAPEFPASGNYWIAPDAVIIGRVVLKEGASVWFGAILRGDNEPIVVGEGSNIQENSVLHTDPGFPLTLGTNVTVGHMAMLHGCTVGDNSLIGMGATVLNGARIADNCLVGSMALVTEGKAFEPYSLIVGTPAKAVRTLDAEAATRLTRTAEHYQHNYQRYAKGLKRID</sequence>
<dbReference type="KEGG" id="xdi:EZH22_11580"/>
<dbReference type="PANTHER" id="PTHR13061">
    <property type="entry name" value="DYNACTIN SUBUNIT P25"/>
    <property type="match status" value="1"/>
</dbReference>
<dbReference type="InterPro" id="IPR001451">
    <property type="entry name" value="Hexapep"/>
</dbReference>
<dbReference type="CDD" id="cd04645">
    <property type="entry name" value="LbH_gamma_CA_like"/>
    <property type="match status" value="1"/>
</dbReference>
<accession>A0A974SKU3</accession>
<dbReference type="RefSeq" id="WP_203195771.1">
    <property type="nucleotide sequence ID" value="NZ_CP063362.1"/>
</dbReference>
<dbReference type="Pfam" id="PF00132">
    <property type="entry name" value="Hexapep"/>
    <property type="match status" value="1"/>
</dbReference>
<dbReference type="EMBL" id="CP063362">
    <property type="protein sequence ID" value="QRG08857.1"/>
    <property type="molecule type" value="Genomic_DNA"/>
</dbReference>
<gene>
    <name evidence="1" type="ORF">EZH22_11580</name>
</gene>
<dbReference type="InterPro" id="IPR047324">
    <property type="entry name" value="LbH_gamma_CA-like"/>
</dbReference>
<dbReference type="SUPFAM" id="SSF51161">
    <property type="entry name" value="Trimeric LpxA-like enzymes"/>
    <property type="match status" value="1"/>
</dbReference>
<keyword evidence="2" id="KW-1185">Reference proteome</keyword>
<dbReference type="AlphaFoldDB" id="A0A974SKU3"/>
<evidence type="ECO:0000313" key="2">
    <source>
        <dbReference type="Proteomes" id="UP000596427"/>
    </source>
</evidence>
<dbReference type="Proteomes" id="UP000596427">
    <property type="component" value="Chromosome"/>
</dbReference>
<dbReference type="PANTHER" id="PTHR13061:SF29">
    <property type="entry name" value="GAMMA CARBONIC ANHYDRASE-LIKE 1, MITOCHONDRIAL-RELATED"/>
    <property type="match status" value="1"/>
</dbReference>
<organism evidence="1 2">
    <name type="scientific">Xanthobacter dioxanivorans</name>
    <dbReference type="NCBI Taxonomy" id="2528964"/>
    <lineage>
        <taxon>Bacteria</taxon>
        <taxon>Pseudomonadati</taxon>
        <taxon>Pseudomonadota</taxon>
        <taxon>Alphaproteobacteria</taxon>
        <taxon>Hyphomicrobiales</taxon>
        <taxon>Xanthobacteraceae</taxon>
        <taxon>Xanthobacter</taxon>
    </lineage>
</organism>
<reference evidence="1 2" key="1">
    <citation type="submission" date="2020-10" db="EMBL/GenBank/DDBJ databases">
        <title>Degradation of 1,4-Dioxane by Xanthobacter sp. YN2, via a Novel Group-2 Soluble Di-Iron Monooxygenase.</title>
        <authorList>
            <person name="Ma F."/>
            <person name="Wang Y."/>
            <person name="Yang J."/>
            <person name="Guo H."/>
            <person name="Su D."/>
            <person name="Yu L."/>
        </authorList>
    </citation>
    <scope>NUCLEOTIDE SEQUENCE [LARGE SCALE GENOMIC DNA]</scope>
    <source>
        <strain evidence="1 2">YN2</strain>
    </source>
</reference>
<dbReference type="InterPro" id="IPR050484">
    <property type="entry name" value="Transf_Hexapept/Carb_Anhydrase"/>
</dbReference>
<name>A0A974SKU3_9HYPH</name>
<dbReference type="InterPro" id="IPR011004">
    <property type="entry name" value="Trimer_LpxA-like_sf"/>
</dbReference>
<proteinExistence type="predicted"/>